<comment type="caution">
    <text evidence="4">The sequence shown here is derived from an EMBL/GenBank/DDBJ whole genome shotgun (WGS) entry which is preliminary data.</text>
</comment>
<dbReference type="EMBL" id="JABXWR010000001">
    <property type="protein sequence ID" value="NVO67017.1"/>
    <property type="molecule type" value="Genomic_DNA"/>
</dbReference>
<proteinExistence type="predicted"/>
<protein>
    <recommendedName>
        <fullName evidence="3">30S ribosomal protein S24e</fullName>
    </recommendedName>
</protein>
<gene>
    <name evidence="4" type="ORF">HWN36_06785</name>
</gene>
<dbReference type="GO" id="GO:1990904">
    <property type="term" value="C:ribonucleoprotein complex"/>
    <property type="evidence" value="ECO:0007669"/>
    <property type="project" value="UniProtKB-KW"/>
</dbReference>
<organism evidence="4 5">
    <name type="scientific">Methanofollis tationis</name>
    <dbReference type="NCBI Taxonomy" id="81417"/>
    <lineage>
        <taxon>Archaea</taxon>
        <taxon>Methanobacteriati</taxon>
        <taxon>Methanobacteriota</taxon>
        <taxon>Stenosarchaea group</taxon>
        <taxon>Methanomicrobia</taxon>
        <taxon>Methanomicrobiales</taxon>
        <taxon>Methanomicrobiaceae</taxon>
        <taxon>Methanofollis</taxon>
    </lineage>
</organism>
<dbReference type="InterPro" id="IPR012678">
    <property type="entry name" value="Ribosomal_uL23/eL15/eS24_sf"/>
</dbReference>
<dbReference type="GO" id="GO:0003735">
    <property type="term" value="F:structural constituent of ribosome"/>
    <property type="evidence" value="ECO:0007669"/>
    <property type="project" value="InterPro"/>
</dbReference>
<dbReference type="RefSeq" id="WP_176788652.1">
    <property type="nucleotide sequence ID" value="NZ_JABXWR010000001.1"/>
</dbReference>
<accession>A0A7K4HPM5</accession>
<keyword evidence="2" id="KW-0687">Ribonucleoprotein</keyword>
<sequence length="82" mass="9175">MDIEFPRYERNEACRRIDLEFVARFSGAIPSRDEVRAELALISGVDPAAIALDRLSPRAKKGEIRGKGRIYDDPAAMKAGER</sequence>
<evidence type="ECO:0000313" key="5">
    <source>
        <dbReference type="Proteomes" id="UP000570823"/>
    </source>
</evidence>
<dbReference type="SUPFAM" id="SSF54189">
    <property type="entry name" value="Ribosomal proteins S24e, L23 and L15e"/>
    <property type="match status" value="1"/>
</dbReference>
<evidence type="ECO:0000256" key="1">
    <source>
        <dbReference type="ARBA" id="ARBA00022980"/>
    </source>
</evidence>
<dbReference type="Pfam" id="PF01282">
    <property type="entry name" value="Ribosomal_S24e"/>
    <property type="match status" value="1"/>
</dbReference>
<evidence type="ECO:0000256" key="2">
    <source>
        <dbReference type="ARBA" id="ARBA00023274"/>
    </source>
</evidence>
<dbReference type="InterPro" id="IPR001976">
    <property type="entry name" value="Ribosomal_eS24"/>
</dbReference>
<dbReference type="GO" id="GO:0006412">
    <property type="term" value="P:translation"/>
    <property type="evidence" value="ECO:0007669"/>
    <property type="project" value="InterPro"/>
</dbReference>
<evidence type="ECO:0000256" key="3">
    <source>
        <dbReference type="ARBA" id="ARBA00035358"/>
    </source>
</evidence>
<name>A0A7K4HPM5_9EURY</name>
<reference evidence="4 5" key="1">
    <citation type="submission" date="2020-06" db="EMBL/GenBank/DDBJ databases">
        <title>Methanofollis fontis sp. nov., a methanogen isolated from marine sediments near a cold seep at Four-Way Closure Ridge offshore southwestern Taiwan.</title>
        <authorList>
            <person name="Chen S.-C."/>
            <person name="Teng N.-H."/>
            <person name="Lin Y.-S."/>
            <person name="Lai M.-C."/>
            <person name="Chen H.-H."/>
            <person name="Wang C.-C."/>
        </authorList>
    </citation>
    <scope>NUCLEOTIDE SEQUENCE [LARGE SCALE GENOMIC DNA]</scope>
    <source>
        <strain evidence="4 5">DSM 2702</strain>
    </source>
</reference>
<dbReference type="GO" id="GO:0005840">
    <property type="term" value="C:ribosome"/>
    <property type="evidence" value="ECO:0007669"/>
    <property type="project" value="UniProtKB-KW"/>
</dbReference>
<keyword evidence="5" id="KW-1185">Reference proteome</keyword>
<dbReference type="Gene3D" id="3.30.70.330">
    <property type="match status" value="1"/>
</dbReference>
<dbReference type="Proteomes" id="UP000570823">
    <property type="component" value="Unassembled WGS sequence"/>
</dbReference>
<dbReference type="AlphaFoldDB" id="A0A7K4HPM5"/>
<dbReference type="OrthoDB" id="27533at2157"/>
<dbReference type="InterPro" id="IPR012677">
    <property type="entry name" value="Nucleotide-bd_a/b_plait_sf"/>
</dbReference>
<keyword evidence="1" id="KW-0689">Ribosomal protein</keyword>
<evidence type="ECO:0000313" key="4">
    <source>
        <dbReference type="EMBL" id="NVO67017.1"/>
    </source>
</evidence>